<reference evidence="3 4" key="1">
    <citation type="journal article" date="2021" name="Sci. Rep.">
        <title>The genome of the diatom Chaetoceros tenuissimus carries an ancient integrated fragment of an extant virus.</title>
        <authorList>
            <person name="Hongo Y."/>
            <person name="Kimura K."/>
            <person name="Takaki Y."/>
            <person name="Yoshida Y."/>
            <person name="Baba S."/>
            <person name="Kobayashi G."/>
            <person name="Nagasaki K."/>
            <person name="Hano T."/>
            <person name="Tomaru Y."/>
        </authorList>
    </citation>
    <scope>NUCLEOTIDE SEQUENCE [LARGE SCALE GENOMIC DNA]</scope>
    <source>
        <strain evidence="3 4">NIES-3715</strain>
    </source>
</reference>
<protein>
    <recommendedName>
        <fullName evidence="2">Endonuclease/exonuclease/phosphatase domain-containing protein</fullName>
    </recommendedName>
</protein>
<comment type="caution">
    <text evidence="3">The sequence shown here is derived from an EMBL/GenBank/DDBJ whole genome shotgun (WGS) entry which is preliminary data.</text>
</comment>
<dbReference type="PANTHER" id="PTHR12121:SF36">
    <property type="entry name" value="ENDONUCLEASE_EXONUCLEASE_PHOSPHATASE DOMAIN-CONTAINING PROTEIN"/>
    <property type="match status" value="1"/>
</dbReference>
<feature type="chain" id="PRO_5041976951" description="Endonuclease/exonuclease/phosphatase domain-containing protein" evidence="1">
    <location>
        <begin position="20"/>
        <end position="375"/>
    </location>
</feature>
<dbReference type="Gene3D" id="3.60.10.10">
    <property type="entry name" value="Endonuclease/exonuclease/phosphatase"/>
    <property type="match status" value="1"/>
</dbReference>
<dbReference type="PANTHER" id="PTHR12121">
    <property type="entry name" value="CARBON CATABOLITE REPRESSOR PROTEIN 4"/>
    <property type="match status" value="1"/>
</dbReference>
<evidence type="ECO:0000259" key="2">
    <source>
        <dbReference type="Pfam" id="PF03372"/>
    </source>
</evidence>
<dbReference type="SUPFAM" id="SSF56219">
    <property type="entry name" value="DNase I-like"/>
    <property type="match status" value="1"/>
</dbReference>
<feature type="signal peptide" evidence="1">
    <location>
        <begin position="1"/>
        <end position="19"/>
    </location>
</feature>
<dbReference type="InterPro" id="IPR005135">
    <property type="entry name" value="Endo/exonuclease/phosphatase"/>
</dbReference>
<dbReference type="EMBL" id="BLLK01000038">
    <property type="protein sequence ID" value="GFH50370.1"/>
    <property type="molecule type" value="Genomic_DNA"/>
</dbReference>
<evidence type="ECO:0000256" key="1">
    <source>
        <dbReference type="SAM" id="SignalP"/>
    </source>
</evidence>
<dbReference type="AlphaFoldDB" id="A0AAD3CT50"/>
<dbReference type="GO" id="GO:0000175">
    <property type="term" value="F:3'-5'-RNA exonuclease activity"/>
    <property type="evidence" value="ECO:0007669"/>
    <property type="project" value="TreeGrafter"/>
</dbReference>
<dbReference type="InterPro" id="IPR050410">
    <property type="entry name" value="CCR4/nocturin_mRNA_transcr"/>
</dbReference>
<organism evidence="3 4">
    <name type="scientific">Chaetoceros tenuissimus</name>
    <dbReference type="NCBI Taxonomy" id="426638"/>
    <lineage>
        <taxon>Eukaryota</taxon>
        <taxon>Sar</taxon>
        <taxon>Stramenopiles</taxon>
        <taxon>Ochrophyta</taxon>
        <taxon>Bacillariophyta</taxon>
        <taxon>Coscinodiscophyceae</taxon>
        <taxon>Chaetocerotophycidae</taxon>
        <taxon>Chaetocerotales</taxon>
        <taxon>Chaetocerotaceae</taxon>
        <taxon>Chaetoceros</taxon>
    </lineage>
</organism>
<evidence type="ECO:0000313" key="3">
    <source>
        <dbReference type="EMBL" id="GFH50370.1"/>
    </source>
</evidence>
<accession>A0AAD3CT50</accession>
<feature type="domain" description="Endonuclease/exonuclease/phosphatase" evidence="2">
    <location>
        <begin position="91"/>
        <end position="366"/>
    </location>
</feature>
<evidence type="ECO:0000313" key="4">
    <source>
        <dbReference type="Proteomes" id="UP001054902"/>
    </source>
</evidence>
<proteinExistence type="predicted"/>
<keyword evidence="4" id="KW-1185">Reference proteome</keyword>
<dbReference type="Proteomes" id="UP001054902">
    <property type="component" value="Unassembled WGS sequence"/>
</dbReference>
<sequence length="375" mass="42974">MNLLLFITTLQLVTTFTNGEKIESKQTSHLRGTTRKLHAVSTSDLSAFDEILHLHDESETELYKQMDSQSTSSLNGYENSTLSDDEIKVLTFNLKVPSYFTDGKNAWKYRKGKVIELIQKIQPTILGTQEGVSFVLEQLQEGIDERHYGRFGAARDPKRLIALQPNEHNQIFYDKSKVEFMIGNNFWLSENPNEPGKSAGFHGNHRRIVTWAKFKLKSTGQEFFVFNTHLDNKDIENGNSEARVKGIDLLIKEMKSITSQCLDTPVIVMGDFNSKRDAYPHKALIEKNGFRDAWTEAESQEGEVAYSFHNWLGVANPLELHCMNSDPGSEQIDFITYYPSSISVRKTSAITEKWERYGEDRYYSDHFPILSYLTL</sequence>
<dbReference type="CDD" id="cd09083">
    <property type="entry name" value="EEP-1"/>
    <property type="match status" value="1"/>
</dbReference>
<gene>
    <name evidence="3" type="ORF">CTEN210_06846</name>
</gene>
<keyword evidence="1" id="KW-0732">Signal</keyword>
<name>A0AAD3CT50_9STRA</name>
<dbReference type="InterPro" id="IPR036691">
    <property type="entry name" value="Endo/exonu/phosph_ase_sf"/>
</dbReference>
<dbReference type="Pfam" id="PF03372">
    <property type="entry name" value="Exo_endo_phos"/>
    <property type="match status" value="1"/>
</dbReference>